<keyword evidence="4" id="KW-1185">Reference proteome</keyword>
<comment type="caution">
    <text evidence="3">The sequence shown here is derived from an EMBL/GenBank/DDBJ whole genome shotgun (WGS) entry which is preliminary data.</text>
</comment>
<evidence type="ECO:0000256" key="1">
    <source>
        <dbReference type="SAM" id="Phobius"/>
    </source>
</evidence>
<evidence type="ECO:0000313" key="4">
    <source>
        <dbReference type="Proteomes" id="UP000076154"/>
    </source>
</evidence>
<dbReference type="EMBL" id="LUEZ02000007">
    <property type="protein sequence ID" value="RDB30170.1"/>
    <property type="molecule type" value="Genomic_DNA"/>
</dbReference>
<keyword evidence="1" id="KW-1133">Transmembrane helix</keyword>
<feature type="transmembrane region" description="Helical" evidence="1">
    <location>
        <begin position="120"/>
        <end position="139"/>
    </location>
</feature>
<dbReference type="InParanoid" id="A0A369K9P0"/>
<evidence type="ECO:0000259" key="2">
    <source>
        <dbReference type="Pfam" id="PF20152"/>
    </source>
</evidence>
<dbReference type="OrthoDB" id="3206554at2759"/>
<dbReference type="PANTHER" id="PTHR40465:SF1">
    <property type="entry name" value="DUF6534 DOMAIN-CONTAINING PROTEIN"/>
    <property type="match status" value="1"/>
</dbReference>
<organism evidence="3 4">
    <name type="scientific">Hypsizygus marmoreus</name>
    <name type="common">White beech mushroom</name>
    <name type="synonym">Agaricus marmoreus</name>
    <dbReference type="NCBI Taxonomy" id="39966"/>
    <lineage>
        <taxon>Eukaryota</taxon>
        <taxon>Fungi</taxon>
        <taxon>Dikarya</taxon>
        <taxon>Basidiomycota</taxon>
        <taxon>Agaricomycotina</taxon>
        <taxon>Agaricomycetes</taxon>
        <taxon>Agaricomycetidae</taxon>
        <taxon>Agaricales</taxon>
        <taxon>Tricholomatineae</taxon>
        <taxon>Lyophyllaceae</taxon>
        <taxon>Hypsizygus</taxon>
    </lineage>
</organism>
<gene>
    <name evidence="3" type="ORF">Hypma_012368</name>
</gene>
<dbReference type="InterPro" id="IPR045339">
    <property type="entry name" value="DUF6534"/>
</dbReference>
<proteinExistence type="predicted"/>
<dbReference type="STRING" id="39966.A0A369K9P0"/>
<keyword evidence="1" id="KW-0472">Membrane</keyword>
<feature type="transmembrane region" description="Helical" evidence="1">
    <location>
        <begin position="231"/>
        <end position="250"/>
    </location>
</feature>
<feature type="transmembrane region" description="Helical" evidence="1">
    <location>
        <begin position="203"/>
        <end position="225"/>
    </location>
</feature>
<feature type="transmembrane region" description="Helical" evidence="1">
    <location>
        <begin position="49"/>
        <end position="73"/>
    </location>
</feature>
<feature type="transmembrane region" description="Helical" evidence="1">
    <location>
        <begin position="159"/>
        <end position="183"/>
    </location>
</feature>
<dbReference type="AlphaFoldDB" id="A0A369K9P0"/>
<dbReference type="PANTHER" id="PTHR40465">
    <property type="entry name" value="CHROMOSOME 1, WHOLE GENOME SHOTGUN SEQUENCE"/>
    <property type="match status" value="1"/>
</dbReference>
<evidence type="ECO:0000313" key="3">
    <source>
        <dbReference type="EMBL" id="RDB30170.1"/>
    </source>
</evidence>
<dbReference type="Pfam" id="PF20152">
    <property type="entry name" value="DUF6534"/>
    <property type="match status" value="1"/>
</dbReference>
<reference evidence="3" key="1">
    <citation type="submission" date="2018-04" db="EMBL/GenBank/DDBJ databases">
        <title>Whole genome sequencing of Hypsizygus marmoreus.</title>
        <authorList>
            <person name="Choi I.-G."/>
            <person name="Min B."/>
            <person name="Kim J.-G."/>
            <person name="Kim S."/>
            <person name="Oh Y.-L."/>
            <person name="Kong W.-S."/>
            <person name="Park H."/>
            <person name="Jeong J."/>
            <person name="Song E.-S."/>
        </authorList>
    </citation>
    <scope>NUCLEOTIDE SEQUENCE [LARGE SCALE GENOMIC DNA]</scope>
    <source>
        <strain evidence="3">51987-8</strain>
    </source>
</reference>
<protein>
    <recommendedName>
        <fullName evidence="2">DUF6534 domain-containing protein</fullName>
    </recommendedName>
</protein>
<feature type="domain" description="DUF6534" evidence="2">
    <location>
        <begin position="169"/>
        <end position="254"/>
    </location>
</feature>
<feature type="transmembrane region" description="Helical" evidence="1">
    <location>
        <begin position="12"/>
        <end position="37"/>
    </location>
</feature>
<name>A0A369K9P0_HYPMA</name>
<accession>A0A369K9P0</accession>
<sequence length="326" mass="37367">MASHVVDIPKTFGALLVGGLFASMLAGVGVVQVYIYFRLYPKDFPHLKFLVLFVWLLDTCQTTFIWAALWEYFIDGYGSELKIDYIPWSISMTILFTAILTFAVHCFYIHRIHILSHRNWWITLSIFILALARLGSALLTTAKTLHLHSYLSFKLDLWWLFTLGLALSSCVDVLITASLCFLLQSSRGGTTSLNHIIDSLIRYAFEAGFLTSAGTFVSMLCWLTMRHNLIFMGVYFAVSKFHTNSLLVILNTRQQYRSARSRVSSEFDFPTLQLDTRRKRNTEDMSASHSRRDESITDFHRNGKVMINVETSVHRHNSHEPQSSTE</sequence>
<dbReference type="Proteomes" id="UP000076154">
    <property type="component" value="Unassembled WGS sequence"/>
</dbReference>
<feature type="transmembrane region" description="Helical" evidence="1">
    <location>
        <begin position="85"/>
        <end position="108"/>
    </location>
</feature>
<keyword evidence="1" id="KW-0812">Transmembrane</keyword>